<organism evidence="3 4">
    <name type="scientific">Canariomyces notabilis</name>
    <dbReference type="NCBI Taxonomy" id="2074819"/>
    <lineage>
        <taxon>Eukaryota</taxon>
        <taxon>Fungi</taxon>
        <taxon>Dikarya</taxon>
        <taxon>Ascomycota</taxon>
        <taxon>Pezizomycotina</taxon>
        <taxon>Sordariomycetes</taxon>
        <taxon>Sordariomycetidae</taxon>
        <taxon>Sordariales</taxon>
        <taxon>Chaetomiaceae</taxon>
        <taxon>Canariomyces</taxon>
    </lineage>
</organism>
<proteinExistence type="predicted"/>
<keyword evidence="4" id="KW-1185">Reference proteome</keyword>
<dbReference type="Pfam" id="PF11702">
    <property type="entry name" value="DUF3295"/>
    <property type="match status" value="1"/>
</dbReference>
<feature type="region of interest" description="Disordered" evidence="1">
    <location>
        <begin position="1"/>
        <end position="43"/>
    </location>
</feature>
<dbReference type="RefSeq" id="XP_064665013.1">
    <property type="nucleotide sequence ID" value="XM_064816331.1"/>
</dbReference>
<feature type="compositionally biased region" description="Polar residues" evidence="1">
    <location>
        <begin position="97"/>
        <end position="109"/>
    </location>
</feature>
<reference evidence="3" key="2">
    <citation type="submission" date="2023-05" db="EMBL/GenBank/DDBJ databases">
        <authorList>
            <consortium name="Lawrence Berkeley National Laboratory"/>
            <person name="Steindorff A."/>
            <person name="Hensen N."/>
            <person name="Bonometti L."/>
            <person name="Westerberg I."/>
            <person name="Brannstrom I.O."/>
            <person name="Guillou S."/>
            <person name="Cros-Aarteil S."/>
            <person name="Calhoun S."/>
            <person name="Haridas S."/>
            <person name="Kuo A."/>
            <person name="Mondo S."/>
            <person name="Pangilinan J."/>
            <person name="Riley R."/>
            <person name="Labutti K."/>
            <person name="Andreopoulos B."/>
            <person name="Lipzen A."/>
            <person name="Chen C."/>
            <person name="Yanf M."/>
            <person name="Daum C."/>
            <person name="Ng V."/>
            <person name="Clum A."/>
            <person name="Ohm R."/>
            <person name="Martin F."/>
            <person name="Silar P."/>
            <person name="Natvig D."/>
            <person name="Lalanne C."/>
            <person name="Gautier V."/>
            <person name="Ament-Velasquez S.L."/>
            <person name="Kruys A."/>
            <person name="Hutchinson M.I."/>
            <person name="Powell A.J."/>
            <person name="Barry K."/>
            <person name="Miller A.N."/>
            <person name="Grigoriev I.V."/>
            <person name="Debuchy R."/>
            <person name="Gladieux P."/>
            <person name="Thoren M.H."/>
            <person name="Johannesson H."/>
        </authorList>
    </citation>
    <scope>NUCLEOTIDE SEQUENCE</scope>
    <source>
        <strain evidence="3">CBS 508.74</strain>
    </source>
</reference>
<gene>
    <name evidence="3" type="ORF">N656DRAFT_785215</name>
</gene>
<evidence type="ECO:0000313" key="3">
    <source>
        <dbReference type="EMBL" id="KAK4107443.1"/>
    </source>
</evidence>
<evidence type="ECO:0000256" key="1">
    <source>
        <dbReference type="SAM" id="MobiDB-lite"/>
    </source>
</evidence>
<dbReference type="GO" id="GO:0006808">
    <property type="term" value="P:regulation of nitrogen utilization"/>
    <property type="evidence" value="ECO:0007669"/>
    <property type="project" value="TreeGrafter"/>
</dbReference>
<dbReference type="InterPro" id="IPR053043">
    <property type="entry name" value="Ras-cAMP_regulatory"/>
</dbReference>
<dbReference type="GO" id="GO:0005737">
    <property type="term" value="C:cytoplasm"/>
    <property type="evidence" value="ECO:0007669"/>
    <property type="project" value="TreeGrafter"/>
</dbReference>
<feature type="compositionally biased region" description="Polar residues" evidence="1">
    <location>
        <begin position="1"/>
        <end position="14"/>
    </location>
</feature>
<feature type="compositionally biased region" description="Polar residues" evidence="1">
    <location>
        <begin position="22"/>
        <end position="37"/>
    </location>
</feature>
<dbReference type="PANTHER" id="PTHR28014">
    <property type="entry name" value="NEGATIVE REGULATOR OF RAS-CAMP PATHWAY"/>
    <property type="match status" value="1"/>
</dbReference>
<reference evidence="3" key="1">
    <citation type="journal article" date="2023" name="Mol. Phylogenet. Evol.">
        <title>Genome-scale phylogeny and comparative genomics of the fungal order Sordariales.</title>
        <authorList>
            <person name="Hensen N."/>
            <person name="Bonometti L."/>
            <person name="Westerberg I."/>
            <person name="Brannstrom I.O."/>
            <person name="Guillou S."/>
            <person name="Cros-Aarteil S."/>
            <person name="Calhoun S."/>
            <person name="Haridas S."/>
            <person name="Kuo A."/>
            <person name="Mondo S."/>
            <person name="Pangilinan J."/>
            <person name="Riley R."/>
            <person name="LaButti K."/>
            <person name="Andreopoulos B."/>
            <person name="Lipzen A."/>
            <person name="Chen C."/>
            <person name="Yan M."/>
            <person name="Daum C."/>
            <person name="Ng V."/>
            <person name="Clum A."/>
            <person name="Steindorff A."/>
            <person name="Ohm R.A."/>
            <person name="Martin F."/>
            <person name="Silar P."/>
            <person name="Natvig D.O."/>
            <person name="Lalanne C."/>
            <person name="Gautier V."/>
            <person name="Ament-Velasquez S.L."/>
            <person name="Kruys A."/>
            <person name="Hutchinson M.I."/>
            <person name="Powell A.J."/>
            <person name="Barry K."/>
            <person name="Miller A.N."/>
            <person name="Grigoriev I.V."/>
            <person name="Debuchy R."/>
            <person name="Gladieux P."/>
            <person name="Hiltunen Thoren M."/>
            <person name="Johannesson H."/>
        </authorList>
    </citation>
    <scope>NUCLEOTIDE SEQUENCE</scope>
    <source>
        <strain evidence="3">CBS 508.74</strain>
    </source>
</reference>
<evidence type="ECO:0000313" key="4">
    <source>
        <dbReference type="Proteomes" id="UP001302812"/>
    </source>
</evidence>
<dbReference type="Proteomes" id="UP001302812">
    <property type="component" value="Unassembled WGS sequence"/>
</dbReference>
<protein>
    <submittedName>
        <fullName evidence="3">DUF1752-domain-containing protein</fullName>
    </submittedName>
</protein>
<accession>A0AAN6T7A9</accession>
<dbReference type="EMBL" id="MU853373">
    <property type="protein sequence ID" value="KAK4107443.1"/>
    <property type="molecule type" value="Genomic_DNA"/>
</dbReference>
<sequence>MLRGQEGSQATLNRPSLAVPPNDSNDAPSMTERNTNYAPPIHPINEVRRTRMQPINVSANGIIYQAALSPRTTRDNMVAAELTEWLRQHLVRERLQNTSATNGALNLNLKQHPEEPFMKGEDKKDLNPSSWDD</sequence>
<dbReference type="GO" id="GO:0031930">
    <property type="term" value="P:mitochondria-nucleus signaling pathway"/>
    <property type="evidence" value="ECO:0007669"/>
    <property type="project" value="TreeGrafter"/>
</dbReference>
<name>A0AAN6T7A9_9PEZI</name>
<dbReference type="GeneID" id="89940456"/>
<feature type="compositionally biased region" description="Basic and acidic residues" evidence="1">
    <location>
        <begin position="111"/>
        <end position="126"/>
    </location>
</feature>
<dbReference type="AlphaFoldDB" id="A0AAN6T7A9"/>
<dbReference type="InterPro" id="IPR021711">
    <property type="entry name" value="DUF3295"/>
</dbReference>
<dbReference type="PANTHER" id="PTHR28014:SF1">
    <property type="entry name" value="NEGATIVE REGULATOR OF RAS-CAMP PATHWAY"/>
    <property type="match status" value="1"/>
</dbReference>
<feature type="domain" description="DUF3295" evidence="2">
    <location>
        <begin position="9"/>
        <end position="132"/>
    </location>
</feature>
<evidence type="ECO:0000259" key="2">
    <source>
        <dbReference type="Pfam" id="PF11702"/>
    </source>
</evidence>
<dbReference type="GO" id="GO:0000122">
    <property type="term" value="P:negative regulation of transcription by RNA polymerase II"/>
    <property type="evidence" value="ECO:0007669"/>
    <property type="project" value="TreeGrafter"/>
</dbReference>
<comment type="caution">
    <text evidence="3">The sequence shown here is derived from an EMBL/GenBank/DDBJ whole genome shotgun (WGS) entry which is preliminary data.</text>
</comment>
<feature type="region of interest" description="Disordered" evidence="1">
    <location>
        <begin position="97"/>
        <end position="133"/>
    </location>
</feature>